<protein>
    <submittedName>
        <fullName evidence="2">Uncharacterized protein</fullName>
    </submittedName>
</protein>
<feature type="transmembrane region" description="Helical" evidence="1">
    <location>
        <begin position="94"/>
        <end position="120"/>
    </location>
</feature>
<evidence type="ECO:0000313" key="3">
    <source>
        <dbReference type="Proteomes" id="UP000664702"/>
    </source>
</evidence>
<gene>
    <name evidence="2" type="ORF">J4G43_012240</name>
</gene>
<dbReference type="AlphaFoldDB" id="A0A9X9Y4T8"/>
<accession>A0A9X9Y4T8</accession>
<proteinExistence type="predicted"/>
<organism evidence="2 3">
    <name type="scientific">Bradyrhizobium barranii subsp. barranii</name>
    <dbReference type="NCBI Taxonomy" id="2823807"/>
    <lineage>
        <taxon>Bacteria</taxon>
        <taxon>Pseudomonadati</taxon>
        <taxon>Pseudomonadota</taxon>
        <taxon>Alphaproteobacteria</taxon>
        <taxon>Hyphomicrobiales</taxon>
        <taxon>Nitrobacteraceae</taxon>
        <taxon>Bradyrhizobium</taxon>
        <taxon>Bradyrhizobium barranii</taxon>
    </lineage>
</organism>
<reference evidence="2 3" key="1">
    <citation type="journal article" date="2022" name="Int. J. Syst. Evol. Microbiol.">
        <title>Strains of Bradyrhizobium barranii sp. nov. associated with legumes native to Canada are symbionts of soybeans and belong to different subspecies (subsp. barranii subsp. nov. and subsp. apii subsp. nov.) and symbiovars (sv. glycinearum and sv. septentrionale).</title>
        <authorList>
            <person name="Bromfield E.S.P."/>
            <person name="Cloutier S."/>
            <person name="Wasai-Hara S."/>
            <person name="Minamisawa K."/>
        </authorList>
    </citation>
    <scope>NUCLEOTIDE SEQUENCE [LARGE SCALE GENOMIC DNA]</scope>
    <source>
        <strain evidence="2 3">144S4</strain>
    </source>
</reference>
<dbReference type="KEGG" id="bban:J4G43_012240"/>
<dbReference type="Proteomes" id="UP000664702">
    <property type="component" value="Chromosome"/>
</dbReference>
<keyword evidence="1" id="KW-0812">Transmembrane</keyword>
<feature type="transmembrane region" description="Helical" evidence="1">
    <location>
        <begin position="21"/>
        <end position="40"/>
    </location>
</feature>
<dbReference type="EMBL" id="CP086136">
    <property type="protein sequence ID" value="UEM14932.1"/>
    <property type="molecule type" value="Genomic_DNA"/>
</dbReference>
<keyword evidence="1" id="KW-1133">Transmembrane helix</keyword>
<dbReference type="RefSeq" id="WP_225004817.1">
    <property type="nucleotide sequence ID" value="NZ_CP086136.1"/>
</dbReference>
<feature type="transmembrane region" description="Helical" evidence="1">
    <location>
        <begin position="65"/>
        <end position="82"/>
    </location>
</feature>
<evidence type="ECO:0000313" key="2">
    <source>
        <dbReference type="EMBL" id="UEM14932.1"/>
    </source>
</evidence>
<feature type="transmembrane region" description="Helical" evidence="1">
    <location>
        <begin position="132"/>
        <end position="152"/>
    </location>
</feature>
<keyword evidence="1" id="KW-0472">Membrane</keyword>
<evidence type="ECO:0000256" key="1">
    <source>
        <dbReference type="SAM" id="Phobius"/>
    </source>
</evidence>
<name>A0A9X9Y4T8_9BRAD</name>
<sequence length="165" mass="18736">MHSRADSKLSRVFGMTNLKSRALYLLLLLGQLTGALFIILDGLPEFRHLMTYPGEQLPFERSDNLAAPIMIVAMQVAYWYRLRCVPLPPQRSNPILSHLFLFLGRLAFIFGGSLFGVVFFRHLPEINHGADLWLMFRRGLQLMASLFALFCVKLERLGRALGGSQ</sequence>